<evidence type="ECO:0000259" key="1">
    <source>
        <dbReference type="Pfam" id="PF14498"/>
    </source>
</evidence>
<dbReference type="PANTHER" id="PTHR31084">
    <property type="entry name" value="ALPHA-L-FUCOSIDASE 2"/>
    <property type="match status" value="1"/>
</dbReference>
<keyword evidence="4" id="KW-0378">Hydrolase</keyword>
<keyword evidence="5" id="KW-1185">Reference proteome</keyword>
<dbReference type="InterPro" id="IPR008928">
    <property type="entry name" value="6-hairpin_glycosidase_sf"/>
</dbReference>
<dbReference type="InterPro" id="IPR027414">
    <property type="entry name" value="GH95_N_dom"/>
</dbReference>
<dbReference type="Proteomes" id="UP000632774">
    <property type="component" value="Unassembled WGS sequence"/>
</dbReference>
<dbReference type="SUPFAM" id="SSF48208">
    <property type="entry name" value="Six-hairpin glycosidases"/>
    <property type="match status" value="1"/>
</dbReference>
<proteinExistence type="predicted"/>
<dbReference type="PANTHER" id="PTHR31084:SF0">
    <property type="entry name" value="ALPHA-L-FUCOSIDASE 2"/>
    <property type="match status" value="1"/>
</dbReference>
<comment type="caution">
    <text evidence="4">The sequence shown here is derived from an EMBL/GenBank/DDBJ whole genome shotgun (WGS) entry which is preliminary data.</text>
</comment>
<feature type="domain" description="Glycosyl hydrolase family 95 N-terminal" evidence="1">
    <location>
        <begin position="297"/>
        <end position="442"/>
    </location>
</feature>
<gene>
    <name evidence="4" type="ORF">IRJ18_02660</name>
</gene>
<dbReference type="Gene3D" id="2.60.120.260">
    <property type="entry name" value="Galactose-binding domain-like"/>
    <property type="match status" value="1"/>
</dbReference>
<dbReference type="InterPro" id="IPR049053">
    <property type="entry name" value="AFCA-like_C"/>
</dbReference>
<feature type="domain" description="Glycosyl hydrolase family 95 N-terminal" evidence="1">
    <location>
        <begin position="40"/>
        <end position="150"/>
    </location>
</feature>
<dbReference type="GO" id="GO:0016787">
    <property type="term" value="F:hydrolase activity"/>
    <property type="evidence" value="ECO:0007669"/>
    <property type="project" value="UniProtKB-KW"/>
</dbReference>
<protein>
    <submittedName>
        <fullName evidence="4">Glycoside hydrolase N-terminal domain-containing protein</fullName>
    </submittedName>
</protein>
<evidence type="ECO:0000259" key="3">
    <source>
        <dbReference type="Pfam" id="PF22124"/>
    </source>
</evidence>
<feature type="domain" description="Alpha fucosidase A-like C-terminal" evidence="2">
    <location>
        <begin position="866"/>
        <end position="934"/>
    </location>
</feature>
<evidence type="ECO:0000313" key="5">
    <source>
        <dbReference type="Proteomes" id="UP000632774"/>
    </source>
</evidence>
<dbReference type="InterPro" id="IPR008979">
    <property type="entry name" value="Galactose-bd-like_sf"/>
</dbReference>
<evidence type="ECO:0000313" key="4">
    <source>
        <dbReference type="EMBL" id="MBE9665248.1"/>
    </source>
</evidence>
<dbReference type="Gene3D" id="1.50.10.10">
    <property type="match status" value="1"/>
</dbReference>
<dbReference type="Gene3D" id="2.70.98.50">
    <property type="entry name" value="putative glycoside hydrolase family protein from bacillus halodurans"/>
    <property type="match status" value="1"/>
</dbReference>
<reference evidence="4 5" key="1">
    <citation type="submission" date="2020-10" db="EMBL/GenBank/DDBJ databases">
        <title>Mucilaginibacter mali sp. nov., isolated from rhizosphere soil of apple orchard.</title>
        <authorList>
            <person name="Lee J.-S."/>
            <person name="Kim H.S."/>
            <person name="Kim J.-S."/>
        </authorList>
    </citation>
    <scope>NUCLEOTIDE SEQUENCE [LARGE SCALE GENOMIC DNA]</scope>
    <source>
        <strain evidence="4 5">KCTC 23157</strain>
    </source>
</reference>
<name>A0ABR9XDW0_9SPHI</name>
<feature type="domain" description="Glycosyl hydrolase family 95 catalytic" evidence="3">
    <location>
        <begin position="464"/>
        <end position="864"/>
    </location>
</feature>
<dbReference type="SUPFAM" id="SSF49785">
    <property type="entry name" value="Galactose-binding domain-like"/>
    <property type="match status" value="1"/>
</dbReference>
<sequence length="948" mass="105696">MKLNILSQKSQSNAVKYIGLLALFLGLQTSTIHAQSDLKLWYKQPAIKWTDALPIGNGRLGGMIFGGVQEDRIQFNENTFWTGGPREYQRNGAYKYLPQIRQLLAEGKQKEAESLAMKEFMGTKSHEFTYAAGSIVWVKKMRGAKAISAYKLNSTKLKNINLPTEQGWEVTPGFEGLDGAVWFTKTFDVPASWKGKNLTLSLGRVRDVDFTYVNNKQVGTTGGTTYRKYIIPAKDLHAGKNTISIQVLNFNDKGGLTSNAKELKVYPEGDQNAAITLSGEWKYFIQDAKPPAFPKYNADYQPFGDVYLQFPKADISNYIRDLDISNATAHVTYKANGVTYTREYFSSAPDQVMAIHLTADKPGSISLKALLKALHTDRHTRKIDNNTLALYVRPRDGVLQGVSYLKVKNIGGKVVATDNNITISHANEVTLYLTAATNYKNYHDVSGNPEAICKRQQAAIATKSYAAIRDTHIADYQKYFNTFSLDLGRTASADLPTDERILQFRNTPDPSFVTLYTQYGRYLFISSSRPGNGPSNLQGIWNDLLTPPWGSKYTTNINLQMNYWPAEPLNLSALSEPFFSIVDDLAKTGKATAKEHYNAPGWVLHHNTDLWRGTAPVNASNHGIWQTGGAWLCHQLWEHYLFTQDINFLRNRAYPEMKGAAEFFVHNLVKDPKTGYLISSPSNSPEHGGLVAGPTMDHQIIRDLFKNCEAAAKALEVDNKFADTLKTMYKQIAPNKIGRAGQLQEWLEDKDDTTDTHRHVSHMWGVYPGNEINMQTPEMLKAATKSMQFRGDDGTGWSIAWKVNIWARMHQGDHAWLMFTKLLSPADVVTGKEKGGVYHNLFDAHPPFQIDGNFGGAAGISEMLVQSQGEGIELLPALPTALPNGNVKGLCARGGFVLNFSWENGVLKEVQVLSKTGAKCRLIYKDKTVNISTQIGKSYTFNGDLKKL</sequence>
<dbReference type="Pfam" id="PF21307">
    <property type="entry name" value="Glyco_hydro_95_C"/>
    <property type="match status" value="1"/>
</dbReference>
<dbReference type="InterPro" id="IPR012341">
    <property type="entry name" value="6hp_glycosidase-like_sf"/>
</dbReference>
<organism evidence="4 5">
    <name type="scientific">Mucilaginibacter boryungensis</name>
    <dbReference type="NCBI Taxonomy" id="768480"/>
    <lineage>
        <taxon>Bacteria</taxon>
        <taxon>Pseudomonadati</taxon>
        <taxon>Bacteroidota</taxon>
        <taxon>Sphingobacteriia</taxon>
        <taxon>Sphingobacteriales</taxon>
        <taxon>Sphingobacteriaceae</taxon>
        <taxon>Mucilaginibacter</taxon>
    </lineage>
</organism>
<dbReference type="Pfam" id="PF22124">
    <property type="entry name" value="Glyco_hydro_95_cat"/>
    <property type="match status" value="1"/>
</dbReference>
<dbReference type="InterPro" id="IPR054363">
    <property type="entry name" value="GH95_cat"/>
</dbReference>
<dbReference type="RefSeq" id="WP_194104652.1">
    <property type="nucleotide sequence ID" value="NZ_JADFFM010000001.1"/>
</dbReference>
<evidence type="ECO:0000259" key="2">
    <source>
        <dbReference type="Pfam" id="PF21307"/>
    </source>
</evidence>
<dbReference type="Pfam" id="PF14498">
    <property type="entry name" value="Glyco_hyd_65N_2"/>
    <property type="match status" value="2"/>
</dbReference>
<accession>A0ABR9XDW0</accession>
<dbReference type="EMBL" id="JADFFM010000001">
    <property type="protein sequence ID" value="MBE9665248.1"/>
    <property type="molecule type" value="Genomic_DNA"/>
</dbReference>